<accession>I3SA05</accession>
<keyword evidence="1" id="KW-0812">Transmembrane</keyword>
<proteinExistence type="evidence at transcript level"/>
<reference evidence="2" key="1">
    <citation type="submission" date="2012-05" db="EMBL/GenBank/DDBJ databases">
        <authorList>
            <person name="Krishnakumar V."/>
            <person name="Cheung F."/>
            <person name="Xiao Y."/>
            <person name="Chan A."/>
            <person name="Moskal W.A."/>
            <person name="Town C.D."/>
        </authorList>
    </citation>
    <scope>NUCLEOTIDE SEQUENCE</scope>
</reference>
<evidence type="ECO:0000313" key="2">
    <source>
        <dbReference type="EMBL" id="AFK37097.1"/>
    </source>
</evidence>
<protein>
    <submittedName>
        <fullName evidence="2">Uncharacterized protein</fullName>
    </submittedName>
</protein>
<evidence type="ECO:0000256" key="1">
    <source>
        <dbReference type="SAM" id="Phobius"/>
    </source>
</evidence>
<keyword evidence="1" id="KW-0472">Membrane</keyword>
<dbReference type="AlphaFoldDB" id="I3SA05"/>
<sequence>MIYHLLLSLSKKNAAVFFISLLGFVLCLVERLL</sequence>
<dbReference type="EMBL" id="BT137302">
    <property type="protein sequence ID" value="AFK37097.1"/>
    <property type="molecule type" value="mRNA"/>
</dbReference>
<feature type="transmembrane region" description="Helical" evidence="1">
    <location>
        <begin position="14"/>
        <end position="32"/>
    </location>
</feature>
<keyword evidence="1" id="KW-1133">Transmembrane helix</keyword>
<organism evidence="2">
    <name type="scientific">Lotus japonicus</name>
    <name type="common">Lotus corniculatus var. japonicus</name>
    <dbReference type="NCBI Taxonomy" id="34305"/>
    <lineage>
        <taxon>Eukaryota</taxon>
        <taxon>Viridiplantae</taxon>
        <taxon>Streptophyta</taxon>
        <taxon>Embryophyta</taxon>
        <taxon>Tracheophyta</taxon>
        <taxon>Spermatophyta</taxon>
        <taxon>Magnoliopsida</taxon>
        <taxon>eudicotyledons</taxon>
        <taxon>Gunneridae</taxon>
        <taxon>Pentapetalae</taxon>
        <taxon>rosids</taxon>
        <taxon>fabids</taxon>
        <taxon>Fabales</taxon>
        <taxon>Fabaceae</taxon>
        <taxon>Papilionoideae</taxon>
        <taxon>50 kb inversion clade</taxon>
        <taxon>NPAAA clade</taxon>
        <taxon>Hologalegina</taxon>
        <taxon>robinioid clade</taxon>
        <taxon>Loteae</taxon>
        <taxon>Lotus</taxon>
    </lineage>
</organism>
<name>I3SA05_LOTJA</name>